<evidence type="ECO:0000256" key="3">
    <source>
        <dbReference type="ARBA" id="ARBA00023082"/>
    </source>
</evidence>
<evidence type="ECO:0000256" key="6">
    <source>
        <dbReference type="SAM" id="MobiDB-lite"/>
    </source>
</evidence>
<gene>
    <name evidence="9" type="ORF">CU669_05120</name>
</gene>
<dbReference type="Pfam" id="PF08281">
    <property type="entry name" value="Sigma70_r4_2"/>
    <property type="match status" value="1"/>
</dbReference>
<keyword evidence="3" id="KW-0731">Sigma factor</keyword>
<dbReference type="OrthoDB" id="9780326at2"/>
<evidence type="ECO:0000259" key="8">
    <source>
        <dbReference type="Pfam" id="PF08281"/>
    </source>
</evidence>
<dbReference type="GO" id="GO:0006352">
    <property type="term" value="P:DNA-templated transcription initiation"/>
    <property type="evidence" value="ECO:0007669"/>
    <property type="project" value="InterPro"/>
</dbReference>
<dbReference type="PANTHER" id="PTHR43133">
    <property type="entry name" value="RNA POLYMERASE ECF-TYPE SIGMA FACTO"/>
    <property type="match status" value="1"/>
</dbReference>
<comment type="caution">
    <text evidence="9">The sequence shown here is derived from an EMBL/GenBank/DDBJ whole genome shotgun (WGS) entry which is preliminary data.</text>
</comment>
<sequence>MPGSSKEWPRSTFRDGSPPGDALGDNGLLRAIAEGDRTAFRRLMERHARPMLALATRITGNPDDADEVVQDSFLKVWTLAAKWNSDGPAAFGTWLYRVVTNACLDRRRRVAFAPLEEAGDPPDPGMSGADVAMARQRDSMICAALDAMPPRQSQALALYYFSDLTAPEAAQALELSIPALEALLVRGRRSLRTILERQGITALGDLT</sequence>
<evidence type="ECO:0000313" key="9">
    <source>
        <dbReference type="EMBL" id="RAU22773.1"/>
    </source>
</evidence>
<evidence type="ECO:0000313" key="10">
    <source>
        <dbReference type="Proteomes" id="UP000251075"/>
    </source>
</evidence>
<comment type="similarity">
    <text evidence="1">Belongs to the sigma-70 factor family. ECF subfamily.</text>
</comment>
<dbReference type="InterPro" id="IPR014284">
    <property type="entry name" value="RNA_pol_sigma-70_dom"/>
</dbReference>
<dbReference type="Gene3D" id="1.10.10.10">
    <property type="entry name" value="Winged helix-like DNA-binding domain superfamily/Winged helix DNA-binding domain"/>
    <property type="match status" value="1"/>
</dbReference>
<keyword evidence="10" id="KW-1185">Reference proteome</keyword>
<keyword evidence="2" id="KW-0805">Transcription regulation</keyword>
<dbReference type="SUPFAM" id="SSF88659">
    <property type="entry name" value="Sigma3 and sigma4 domains of RNA polymerase sigma factors"/>
    <property type="match status" value="1"/>
</dbReference>
<dbReference type="RefSeq" id="WP_112142756.1">
    <property type="nucleotide sequence ID" value="NZ_PGTO01000003.1"/>
</dbReference>
<dbReference type="NCBIfam" id="TIGR02937">
    <property type="entry name" value="sigma70-ECF"/>
    <property type="match status" value="1"/>
</dbReference>
<dbReference type="InterPro" id="IPR039425">
    <property type="entry name" value="RNA_pol_sigma-70-like"/>
</dbReference>
<dbReference type="EMBL" id="PGTO01000003">
    <property type="protein sequence ID" value="RAU22773.1"/>
    <property type="molecule type" value="Genomic_DNA"/>
</dbReference>
<dbReference type="Proteomes" id="UP000251075">
    <property type="component" value="Unassembled WGS sequence"/>
</dbReference>
<evidence type="ECO:0000256" key="4">
    <source>
        <dbReference type="ARBA" id="ARBA00023125"/>
    </source>
</evidence>
<dbReference type="Pfam" id="PF04542">
    <property type="entry name" value="Sigma70_r2"/>
    <property type="match status" value="1"/>
</dbReference>
<dbReference type="CDD" id="cd06171">
    <property type="entry name" value="Sigma70_r4"/>
    <property type="match status" value="1"/>
</dbReference>
<name>A0A364P0E3_9PROT</name>
<dbReference type="InterPro" id="IPR013324">
    <property type="entry name" value="RNA_pol_sigma_r3/r4-like"/>
</dbReference>
<keyword evidence="5" id="KW-0804">Transcription</keyword>
<proteinExistence type="inferred from homology"/>
<feature type="domain" description="RNA polymerase sigma factor 70 region 4 type 2" evidence="8">
    <location>
        <begin position="143"/>
        <end position="191"/>
    </location>
</feature>
<feature type="region of interest" description="Disordered" evidence="6">
    <location>
        <begin position="1"/>
        <end position="25"/>
    </location>
</feature>
<dbReference type="Gene3D" id="1.10.1740.10">
    <property type="match status" value="1"/>
</dbReference>
<keyword evidence="4" id="KW-0238">DNA-binding</keyword>
<dbReference type="InterPro" id="IPR036388">
    <property type="entry name" value="WH-like_DNA-bd_sf"/>
</dbReference>
<dbReference type="InterPro" id="IPR007627">
    <property type="entry name" value="RNA_pol_sigma70_r2"/>
</dbReference>
<dbReference type="InterPro" id="IPR013325">
    <property type="entry name" value="RNA_pol_sigma_r2"/>
</dbReference>
<evidence type="ECO:0000259" key="7">
    <source>
        <dbReference type="Pfam" id="PF04542"/>
    </source>
</evidence>
<dbReference type="AlphaFoldDB" id="A0A364P0E3"/>
<dbReference type="PANTHER" id="PTHR43133:SF8">
    <property type="entry name" value="RNA POLYMERASE SIGMA FACTOR HI_1459-RELATED"/>
    <property type="match status" value="1"/>
</dbReference>
<dbReference type="NCBIfam" id="NF004113">
    <property type="entry name" value="PRK05602.1"/>
    <property type="match status" value="1"/>
</dbReference>
<evidence type="ECO:0000256" key="2">
    <source>
        <dbReference type="ARBA" id="ARBA00023015"/>
    </source>
</evidence>
<evidence type="ECO:0000256" key="5">
    <source>
        <dbReference type="ARBA" id="ARBA00023163"/>
    </source>
</evidence>
<dbReference type="GO" id="GO:0003677">
    <property type="term" value="F:DNA binding"/>
    <property type="evidence" value="ECO:0007669"/>
    <property type="project" value="UniProtKB-KW"/>
</dbReference>
<evidence type="ECO:0000256" key="1">
    <source>
        <dbReference type="ARBA" id="ARBA00010641"/>
    </source>
</evidence>
<protein>
    <submittedName>
        <fullName evidence="9">RNA polymerase subunit sigma</fullName>
    </submittedName>
</protein>
<reference evidence="9 10" key="1">
    <citation type="submission" date="2017-11" db="EMBL/GenBank/DDBJ databases">
        <title>Draft genome sequence of magnetotactic bacterium Magnetospirillum kuznetsovii LBB-42.</title>
        <authorList>
            <person name="Grouzdev D.S."/>
            <person name="Rysina M.S."/>
            <person name="Baslerov R.V."/>
            <person name="Koziaeva V."/>
        </authorList>
    </citation>
    <scope>NUCLEOTIDE SEQUENCE [LARGE SCALE GENOMIC DNA]</scope>
    <source>
        <strain evidence="9 10">LBB-42</strain>
    </source>
</reference>
<accession>A0A364P0E3</accession>
<dbReference type="SUPFAM" id="SSF88946">
    <property type="entry name" value="Sigma2 domain of RNA polymerase sigma factors"/>
    <property type="match status" value="1"/>
</dbReference>
<dbReference type="GO" id="GO:0016987">
    <property type="term" value="F:sigma factor activity"/>
    <property type="evidence" value="ECO:0007669"/>
    <property type="project" value="UniProtKB-KW"/>
</dbReference>
<organism evidence="9 10">
    <name type="scientific">Paramagnetospirillum kuznetsovii</name>
    <dbReference type="NCBI Taxonomy" id="2053833"/>
    <lineage>
        <taxon>Bacteria</taxon>
        <taxon>Pseudomonadati</taxon>
        <taxon>Pseudomonadota</taxon>
        <taxon>Alphaproteobacteria</taxon>
        <taxon>Rhodospirillales</taxon>
        <taxon>Magnetospirillaceae</taxon>
        <taxon>Paramagnetospirillum</taxon>
    </lineage>
</organism>
<feature type="domain" description="RNA polymerase sigma-70 region 2" evidence="7">
    <location>
        <begin position="43"/>
        <end position="109"/>
    </location>
</feature>
<dbReference type="InterPro" id="IPR013249">
    <property type="entry name" value="RNA_pol_sigma70_r4_t2"/>
</dbReference>